<gene>
    <name evidence="7" type="ORF">CAMP_LOCUS17362</name>
</gene>
<dbReference type="Gene3D" id="2.60.120.650">
    <property type="entry name" value="Cupin"/>
    <property type="match status" value="1"/>
</dbReference>
<name>A0A9P1J2Y1_9PELO</name>
<keyword evidence="8" id="KW-1185">Reference proteome</keyword>
<sequence length="367" mass="42958">MDGLGLTVPPKEDFTLDFIVDTLGKEYMVDTINVFEQETITMSIGSFAEKFYEEKPRKELYNIISLEVSQISQLCNSINPPEMVRIISMVEKLWSHRKREEIRPYLEKFLLISMEGSFTTFHVDFGGSSVYYHILSGQKIFYLALPTQENLEWFRKLELEGEDNEWLPDSLPDSISRLVIKQGETIFLPSGVIHAVYTPVDSIVIGGNFLHTGSLKMQHRIYEIEMEKKKKFDIDYKFLFPLFVEIHFWYAKDIFIPALRVSNQKRNNIKESYEWSCIMDILPILIKLKNLEKQKETLIWLSFNRIIKAIQSQIQIQLKIQNPDRSMGLSSSSSRKTRKFLPEISFKPSSSENLAKRNKMIPDKPWF</sequence>
<dbReference type="GO" id="GO:0046872">
    <property type="term" value="F:metal ion binding"/>
    <property type="evidence" value="ECO:0007669"/>
    <property type="project" value="UniProtKB-KW"/>
</dbReference>
<dbReference type="OrthoDB" id="5876800at2759"/>
<dbReference type="PROSITE" id="PS51184">
    <property type="entry name" value="JMJC"/>
    <property type="match status" value="1"/>
</dbReference>
<dbReference type="GO" id="GO:0016491">
    <property type="term" value="F:oxidoreductase activity"/>
    <property type="evidence" value="ECO:0007669"/>
    <property type="project" value="UniProtKB-KW"/>
</dbReference>
<keyword evidence="3" id="KW-0408">Iron</keyword>
<evidence type="ECO:0000256" key="5">
    <source>
        <dbReference type="ARBA" id="ARBA00023163"/>
    </source>
</evidence>
<proteinExistence type="predicted"/>
<evidence type="ECO:0000256" key="3">
    <source>
        <dbReference type="ARBA" id="ARBA00023004"/>
    </source>
</evidence>
<dbReference type="PANTHER" id="PTHR23123">
    <property type="entry name" value="PHD/F-BOX CONTAINING PROTEIN"/>
    <property type="match status" value="1"/>
</dbReference>
<evidence type="ECO:0000256" key="2">
    <source>
        <dbReference type="ARBA" id="ARBA00023002"/>
    </source>
</evidence>
<dbReference type="Pfam" id="PF02373">
    <property type="entry name" value="JmjC"/>
    <property type="match status" value="1"/>
</dbReference>
<evidence type="ECO:0000259" key="6">
    <source>
        <dbReference type="PROSITE" id="PS51184"/>
    </source>
</evidence>
<dbReference type="SUPFAM" id="SSF51197">
    <property type="entry name" value="Clavaminate synthase-like"/>
    <property type="match status" value="1"/>
</dbReference>
<dbReference type="SMART" id="SM00558">
    <property type="entry name" value="JmjC"/>
    <property type="match status" value="1"/>
</dbReference>
<accession>A0A9P1J2Y1</accession>
<dbReference type="EMBL" id="CANHGI010000006">
    <property type="protein sequence ID" value="CAI5454725.1"/>
    <property type="molecule type" value="Genomic_DNA"/>
</dbReference>
<comment type="caution">
    <text evidence="7">The sequence shown here is derived from an EMBL/GenBank/DDBJ whole genome shotgun (WGS) entry which is preliminary data.</text>
</comment>
<organism evidence="7 8">
    <name type="scientific">Caenorhabditis angaria</name>
    <dbReference type="NCBI Taxonomy" id="860376"/>
    <lineage>
        <taxon>Eukaryota</taxon>
        <taxon>Metazoa</taxon>
        <taxon>Ecdysozoa</taxon>
        <taxon>Nematoda</taxon>
        <taxon>Chromadorea</taxon>
        <taxon>Rhabditida</taxon>
        <taxon>Rhabditina</taxon>
        <taxon>Rhabditomorpha</taxon>
        <taxon>Rhabditoidea</taxon>
        <taxon>Rhabditidae</taxon>
        <taxon>Peloderinae</taxon>
        <taxon>Caenorhabditis</taxon>
    </lineage>
</organism>
<dbReference type="InterPro" id="IPR050690">
    <property type="entry name" value="JHDM1_Histone_Demethylase"/>
</dbReference>
<keyword evidence="5" id="KW-0804">Transcription</keyword>
<keyword evidence="2" id="KW-0560">Oxidoreductase</keyword>
<feature type="domain" description="JmjC" evidence="6">
    <location>
        <begin position="88"/>
        <end position="226"/>
    </location>
</feature>
<evidence type="ECO:0000256" key="1">
    <source>
        <dbReference type="ARBA" id="ARBA00022723"/>
    </source>
</evidence>
<keyword evidence="1" id="KW-0479">Metal-binding</keyword>
<evidence type="ECO:0000313" key="8">
    <source>
        <dbReference type="Proteomes" id="UP001152747"/>
    </source>
</evidence>
<evidence type="ECO:0000256" key="4">
    <source>
        <dbReference type="ARBA" id="ARBA00023015"/>
    </source>
</evidence>
<keyword evidence="4" id="KW-0805">Transcription regulation</keyword>
<dbReference type="InterPro" id="IPR003347">
    <property type="entry name" value="JmjC_dom"/>
</dbReference>
<dbReference type="Proteomes" id="UP001152747">
    <property type="component" value="Unassembled WGS sequence"/>
</dbReference>
<reference evidence="7" key="1">
    <citation type="submission" date="2022-11" db="EMBL/GenBank/DDBJ databases">
        <authorList>
            <person name="Kikuchi T."/>
        </authorList>
    </citation>
    <scope>NUCLEOTIDE SEQUENCE</scope>
    <source>
        <strain evidence="7">PS1010</strain>
    </source>
</reference>
<evidence type="ECO:0000313" key="7">
    <source>
        <dbReference type="EMBL" id="CAI5454725.1"/>
    </source>
</evidence>
<dbReference type="AlphaFoldDB" id="A0A9P1J2Y1"/>
<protein>
    <recommendedName>
        <fullName evidence="6">JmjC domain-containing protein</fullName>
    </recommendedName>
</protein>